<dbReference type="InterPro" id="IPR002068">
    <property type="entry name" value="A-crystallin/Hsp20_dom"/>
</dbReference>
<dbReference type="SUPFAM" id="SSF49764">
    <property type="entry name" value="HSP20-like chaperones"/>
    <property type="match status" value="1"/>
</dbReference>
<dbReference type="Proteomes" id="UP000612893">
    <property type="component" value="Unassembled WGS sequence"/>
</dbReference>
<evidence type="ECO:0000313" key="6">
    <source>
        <dbReference type="Proteomes" id="UP000612893"/>
    </source>
</evidence>
<dbReference type="EMBL" id="JAEKNR010000068">
    <property type="protein sequence ID" value="MBJ7597575.1"/>
    <property type="molecule type" value="Genomic_DNA"/>
</dbReference>
<evidence type="ECO:0000256" key="3">
    <source>
        <dbReference type="RuleBase" id="RU003616"/>
    </source>
</evidence>
<proteinExistence type="inferred from homology"/>
<evidence type="ECO:0000256" key="2">
    <source>
        <dbReference type="PROSITE-ProRule" id="PRU00285"/>
    </source>
</evidence>
<organism evidence="5 6">
    <name type="scientific">Candidatus Nephthysia bennettiae</name>
    <dbReference type="NCBI Taxonomy" id="3127016"/>
    <lineage>
        <taxon>Bacteria</taxon>
        <taxon>Bacillati</taxon>
        <taxon>Candidatus Dormiibacterota</taxon>
        <taxon>Candidatus Dormibacteria</taxon>
        <taxon>Candidatus Dormibacterales</taxon>
        <taxon>Candidatus Dormibacteraceae</taxon>
        <taxon>Candidatus Nephthysia</taxon>
    </lineage>
</organism>
<sequence>MAITTRWMGPGFDLVSGAHPMDRLFEQFFGYGARTEEGGIPTHALPIDIVETEDAYQLYATVAGVPEDCVEVTFEDGMLSLAVKAVPLEIQGKLIRQERLWGNWSRKLELPKEVDSASITAEFNNGVLTVRMPKAAKAKPMQIAIGATDKPVQ</sequence>
<evidence type="ECO:0000259" key="4">
    <source>
        <dbReference type="PROSITE" id="PS01031"/>
    </source>
</evidence>
<dbReference type="Gene3D" id="2.60.40.790">
    <property type="match status" value="1"/>
</dbReference>
<feature type="domain" description="SHSP" evidence="4">
    <location>
        <begin position="38"/>
        <end position="148"/>
    </location>
</feature>
<dbReference type="PROSITE" id="PS01031">
    <property type="entry name" value="SHSP"/>
    <property type="match status" value="1"/>
</dbReference>
<dbReference type="PANTHER" id="PTHR46733">
    <property type="entry name" value="26.5 KDA HEAT SHOCK PROTEIN, MITOCHONDRIAL"/>
    <property type="match status" value="1"/>
</dbReference>
<dbReference type="Pfam" id="PF00011">
    <property type="entry name" value="HSP20"/>
    <property type="match status" value="1"/>
</dbReference>
<dbReference type="InterPro" id="IPR008978">
    <property type="entry name" value="HSP20-like_chaperone"/>
</dbReference>
<dbReference type="AlphaFoldDB" id="A0A934N206"/>
<dbReference type="RefSeq" id="WP_338199917.1">
    <property type="nucleotide sequence ID" value="NZ_JAEKNR010000068.1"/>
</dbReference>
<dbReference type="InterPro" id="IPR044587">
    <property type="entry name" value="HSP21-like"/>
</dbReference>
<comment type="caution">
    <text evidence="5">The sequence shown here is derived from an EMBL/GenBank/DDBJ whole genome shotgun (WGS) entry which is preliminary data.</text>
</comment>
<comment type="similarity">
    <text evidence="2 3">Belongs to the small heat shock protein (HSP20) family.</text>
</comment>
<keyword evidence="6" id="KW-1185">Reference proteome</keyword>
<dbReference type="GO" id="GO:0009408">
    <property type="term" value="P:response to heat"/>
    <property type="evidence" value="ECO:0007669"/>
    <property type="project" value="InterPro"/>
</dbReference>
<name>A0A934N206_9BACT</name>
<dbReference type="CDD" id="cd06464">
    <property type="entry name" value="ACD_sHsps-like"/>
    <property type="match status" value="1"/>
</dbReference>
<reference evidence="5" key="1">
    <citation type="submission" date="2020-10" db="EMBL/GenBank/DDBJ databases">
        <title>Ca. Dormibacterota MAGs.</title>
        <authorList>
            <person name="Montgomery K."/>
        </authorList>
    </citation>
    <scope>NUCLEOTIDE SEQUENCE [LARGE SCALE GENOMIC DNA]</scope>
    <source>
        <strain evidence="5">SC8812_S17_10</strain>
    </source>
</reference>
<gene>
    <name evidence="5" type="ORF">JF922_05755</name>
</gene>
<evidence type="ECO:0000313" key="5">
    <source>
        <dbReference type="EMBL" id="MBJ7597575.1"/>
    </source>
</evidence>
<protein>
    <submittedName>
        <fullName evidence="5">Hsp20/alpha crystallin family protein</fullName>
    </submittedName>
</protein>
<keyword evidence="1" id="KW-0346">Stress response</keyword>
<dbReference type="PANTHER" id="PTHR46733:SF4">
    <property type="entry name" value="HEAT SHOCK PROTEIN 21, CHLOROPLASTIC"/>
    <property type="match status" value="1"/>
</dbReference>
<accession>A0A934N206</accession>
<evidence type="ECO:0000256" key="1">
    <source>
        <dbReference type="ARBA" id="ARBA00023016"/>
    </source>
</evidence>